<accession>A0ABN2FLU3</accession>
<dbReference type="SUPFAM" id="SSF52833">
    <property type="entry name" value="Thioredoxin-like"/>
    <property type="match status" value="1"/>
</dbReference>
<proteinExistence type="inferred from homology"/>
<sequence length="238" mass="24732">MPKASGGNPARPLLVSSTVSRTRNAAFFLAAVALLALVGCSGGQKQTADNPGGAIIRTPAGDPNGLRGATLDRPYSLPAATLTDTSGNQFNLVTSTKKPVTLVFFGYTNCPDVCPTVMADVASALTKLDESVRSQVQLLFITTDPARDTGPVIRKYLDRFDPSFVGLTGSLASIKDIAKAVGVPVEGMKKLPSGGYEVGHGAQVLGFGANDKATVLWLSNAAIGDLAHDFGKLVEENQ</sequence>
<evidence type="ECO:0000259" key="3">
    <source>
        <dbReference type="PROSITE" id="PS51352"/>
    </source>
</evidence>
<dbReference type="Proteomes" id="UP001501319">
    <property type="component" value="Unassembled WGS sequence"/>
</dbReference>
<dbReference type="Gene3D" id="3.40.30.10">
    <property type="entry name" value="Glutaredoxin"/>
    <property type="match status" value="1"/>
</dbReference>
<keyword evidence="5" id="KW-1185">Reference proteome</keyword>
<comment type="caution">
    <text evidence="4">The sequence shown here is derived from an EMBL/GenBank/DDBJ whole genome shotgun (WGS) entry which is preliminary data.</text>
</comment>
<protein>
    <submittedName>
        <fullName evidence="4">SCO family protein</fullName>
    </submittedName>
</protein>
<reference evidence="4 5" key="1">
    <citation type="journal article" date="2019" name="Int. J. Syst. Evol. Microbiol.">
        <title>The Global Catalogue of Microorganisms (GCM) 10K type strain sequencing project: providing services to taxonomists for standard genome sequencing and annotation.</title>
        <authorList>
            <consortium name="The Broad Institute Genomics Platform"/>
            <consortium name="The Broad Institute Genome Sequencing Center for Infectious Disease"/>
            <person name="Wu L."/>
            <person name="Ma J."/>
        </authorList>
    </citation>
    <scope>NUCLEOTIDE SEQUENCE [LARGE SCALE GENOMIC DNA]</scope>
    <source>
        <strain evidence="4 5">JCM 14306</strain>
    </source>
</reference>
<organism evidence="4 5">
    <name type="scientific">Kribbella alba</name>
    <dbReference type="NCBI Taxonomy" id="190197"/>
    <lineage>
        <taxon>Bacteria</taxon>
        <taxon>Bacillati</taxon>
        <taxon>Actinomycetota</taxon>
        <taxon>Actinomycetes</taxon>
        <taxon>Propionibacteriales</taxon>
        <taxon>Kribbellaceae</taxon>
        <taxon>Kribbella</taxon>
    </lineage>
</organism>
<keyword evidence="2" id="KW-0186">Copper</keyword>
<gene>
    <name evidence="4" type="ORF">GCM10009744_51050</name>
</gene>
<evidence type="ECO:0000313" key="4">
    <source>
        <dbReference type="EMBL" id="GAA1652859.1"/>
    </source>
</evidence>
<dbReference type="EMBL" id="BAAANE010000009">
    <property type="protein sequence ID" value="GAA1652859.1"/>
    <property type="molecule type" value="Genomic_DNA"/>
</dbReference>
<dbReference type="PANTHER" id="PTHR12151:SF25">
    <property type="entry name" value="LINALOOL DEHYDRATASE_ISOMERASE DOMAIN-CONTAINING PROTEIN"/>
    <property type="match status" value="1"/>
</dbReference>
<dbReference type="InterPro" id="IPR036249">
    <property type="entry name" value="Thioredoxin-like_sf"/>
</dbReference>
<dbReference type="PROSITE" id="PS51352">
    <property type="entry name" value="THIOREDOXIN_2"/>
    <property type="match status" value="1"/>
</dbReference>
<evidence type="ECO:0000313" key="5">
    <source>
        <dbReference type="Proteomes" id="UP001501319"/>
    </source>
</evidence>
<dbReference type="PANTHER" id="PTHR12151">
    <property type="entry name" value="ELECTRON TRANSPORT PROTIN SCO1/SENC FAMILY MEMBER"/>
    <property type="match status" value="1"/>
</dbReference>
<feature type="domain" description="Thioredoxin" evidence="3">
    <location>
        <begin position="71"/>
        <end position="213"/>
    </location>
</feature>
<dbReference type="InterPro" id="IPR013766">
    <property type="entry name" value="Thioredoxin_domain"/>
</dbReference>
<dbReference type="CDD" id="cd02968">
    <property type="entry name" value="SCO"/>
    <property type="match status" value="1"/>
</dbReference>
<evidence type="ECO:0000256" key="1">
    <source>
        <dbReference type="ARBA" id="ARBA00010996"/>
    </source>
</evidence>
<evidence type="ECO:0000256" key="2">
    <source>
        <dbReference type="ARBA" id="ARBA00023008"/>
    </source>
</evidence>
<comment type="similarity">
    <text evidence="1">Belongs to the SCO1/2 family.</text>
</comment>
<dbReference type="InterPro" id="IPR003782">
    <property type="entry name" value="SCO1/SenC"/>
</dbReference>
<name>A0ABN2FLU3_9ACTN</name>
<dbReference type="Pfam" id="PF02630">
    <property type="entry name" value="SCO1-SenC"/>
    <property type="match status" value="1"/>
</dbReference>